<evidence type="ECO:0000313" key="5">
    <source>
        <dbReference type="Proteomes" id="UP000663852"/>
    </source>
</evidence>
<dbReference type="OrthoDB" id="10013825at2759"/>
<comment type="similarity">
    <text evidence="1">Belongs to the protease inhibitor I13 (potato type I serine protease inhibitor) family.</text>
</comment>
<evidence type="ECO:0000313" key="4">
    <source>
        <dbReference type="EMBL" id="CAF0727883.1"/>
    </source>
</evidence>
<sequence>MYSRRRVPMSHISRPIQTQNLMTSFPTQPLDQQTSFPELVGRSSREAVAYLSARGLSPVLVRPNQPMTMDYRMDRVRVVVDPSRRIVIQTPTVGLKPALVLPNQPVSMDYRTDRVRLVTDLSRRRVIETPRVG</sequence>
<dbReference type="Gene3D" id="3.30.10.10">
    <property type="entry name" value="Trypsin Inhibitor V, subunit A"/>
    <property type="match status" value="2"/>
</dbReference>
<dbReference type="InterPro" id="IPR036354">
    <property type="entry name" value="Prot_inh_pot1_sf"/>
</dbReference>
<dbReference type="SUPFAM" id="SSF54654">
    <property type="entry name" value="CI-2 family of serine protease inhibitors"/>
    <property type="match status" value="1"/>
</dbReference>
<evidence type="ECO:0000256" key="2">
    <source>
        <dbReference type="ARBA" id="ARBA00022690"/>
    </source>
</evidence>
<dbReference type="InterPro" id="IPR000864">
    <property type="entry name" value="Prot_inh_pot1"/>
</dbReference>
<dbReference type="AlphaFoldDB" id="A0A813MQT8"/>
<dbReference type="PANTHER" id="PTHR33091:SF29">
    <property type="entry name" value="SUBTILISIN INHIBITOR 1"/>
    <property type="match status" value="1"/>
</dbReference>
<keyword evidence="2" id="KW-0646">Protease inhibitor</keyword>
<comment type="caution">
    <text evidence="4">The sequence shown here is derived from an EMBL/GenBank/DDBJ whole genome shotgun (WGS) entry which is preliminary data.</text>
</comment>
<dbReference type="GO" id="GO:0009611">
    <property type="term" value="P:response to wounding"/>
    <property type="evidence" value="ECO:0007669"/>
    <property type="project" value="InterPro"/>
</dbReference>
<reference evidence="4" key="1">
    <citation type="submission" date="2021-02" db="EMBL/GenBank/DDBJ databases">
        <authorList>
            <person name="Nowell W R."/>
        </authorList>
    </citation>
    <scope>NUCLEOTIDE SEQUENCE</scope>
</reference>
<dbReference type="Pfam" id="PF00280">
    <property type="entry name" value="potato_inhibit"/>
    <property type="match status" value="2"/>
</dbReference>
<dbReference type="Proteomes" id="UP000663852">
    <property type="component" value="Unassembled WGS sequence"/>
</dbReference>
<dbReference type="EMBL" id="CAJNOJ010000002">
    <property type="protein sequence ID" value="CAF0727883.1"/>
    <property type="molecule type" value="Genomic_DNA"/>
</dbReference>
<gene>
    <name evidence="4" type="ORF">EDS130_LOCUS870</name>
</gene>
<keyword evidence="3" id="KW-0722">Serine protease inhibitor</keyword>
<proteinExistence type="inferred from homology"/>
<organism evidence="4 5">
    <name type="scientific">Adineta ricciae</name>
    <name type="common">Rotifer</name>
    <dbReference type="NCBI Taxonomy" id="249248"/>
    <lineage>
        <taxon>Eukaryota</taxon>
        <taxon>Metazoa</taxon>
        <taxon>Spiralia</taxon>
        <taxon>Gnathifera</taxon>
        <taxon>Rotifera</taxon>
        <taxon>Eurotatoria</taxon>
        <taxon>Bdelloidea</taxon>
        <taxon>Adinetida</taxon>
        <taxon>Adinetidae</taxon>
        <taxon>Adineta</taxon>
    </lineage>
</organism>
<dbReference type="GO" id="GO:0004867">
    <property type="term" value="F:serine-type endopeptidase inhibitor activity"/>
    <property type="evidence" value="ECO:0007669"/>
    <property type="project" value="UniProtKB-KW"/>
</dbReference>
<name>A0A813MQT8_ADIRI</name>
<evidence type="ECO:0000256" key="1">
    <source>
        <dbReference type="ARBA" id="ARBA00008210"/>
    </source>
</evidence>
<dbReference type="PANTHER" id="PTHR33091">
    <property type="entry name" value="PROTEIN, PUTATIVE, EXPRESSED-RELATED"/>
    <property type="match status" value="1"/>
</dbReference>
<evidence type="ECO:0000256" key="3">
    <source>
        <dbReference type="ARBA" id="ARBA00022900"/>
    </source>
</evidence>
<accession>A0A813MQT8</accession>
<protein>
    <submittedName>
        <fullName evidence="4">Uncharacterized protein</fullName>
    </submittedName>
</protein>